<dbReference type="PANTHER" id="PTHR38795">
    <property type="entry name" value="DUF6604 DOMAIN-CONTAINING PROTEIN"/>
    <property type="match status" value="1"/>
</dbReference>
<dbReference type="EMBL" id="JAQQWM010000002">
    <property type="protein sequence ID" value="KAK8078348.1"/>
    <property type="molecule type" value="Genomic_DNA"/>
</dbReference>
<comment type="caution">
    <text evidence="3">The sequence shown here is derived from an EMBL/GenBank/DDBJ whole genome shotgun (WGS) entry which is preliminary data.</text>
</comment>
<dbReference type="PANTHER" id="PTHR38795:SF1">
    <property type="entry name" value="DUF6604 DOMAIN-CONTAINING PROTEIN"/>
    <property type="match status" value="1"/>
</dbReference>
<name>A0ABR1W851_9PEZI</name>
<organism evidence="3 4">
    <name type="scientific">Apiospora saccharicola</name>
    <dbReference type="NCBI Taxonomy" id="335842"/>
    <lineage>
        <taxon>Eukaryota</taxon>
        <taxon>Fungi</taxon>
        <taxon>Dikarya</taxon>
        <taxon>Ascomycota</taxon>
        <taxon>Pezizomycotina</taxon>
        <taxon>Sordariomycetes</taxon>
        <taxon>Xylariomycetidae</taxon>
        <taxon>Amphisphaeriales</taxon>
        <taxon>Apiosporaceae</taxon>
        <taxon>Apiospora</taxon>
    </lineage>
</organism>
<keyword evidence="4" id="KW-1185">Reference proteome</keyword>
<dbReference type="PIRSF" id="PIRSF028035">
    <property type="entry name" value="UCP028035"/>
    <property type="match status" value="1"/>
</dbReference>
<dbReference type="Proteomes" id="UP001446871">
    <property type="component" value="Unassembled WGS sequence"/>
</dbReference>
<protein>
    <recommendedName>
        <fullName evidence="2">DUF6604 domain-containing protein</fullName>
    </recommendedName>
</protein>
<evidence type="ECO:0000313" key="3">
    <source>
        <dbReference type="EMBL" id="KAK8078348.1"/>
    </source>
</evidence>
<feature type="domain" description="DUF6604" evidence="2">
    <location>
        <begin position="9"/>
        <end position="299"/>
    </location>
</feature>
<reference evidence="3 4" key="1">
    <citation type="submission" date="2023-01" db="EMBL/GenBank/DDBJ databases">
        <title>Analysis of 21 Apiospora genomes using comparative genomics revels a genus with tremendous synthesis potential of carbohydrate active enzymes and secondary metabolites.</title>
        <authorList>
            <person name="Sorensen T."/>
        </authorList>
    </citation>
    <scope>NUCLEOTIDE SEQUENCE [LARGE SCALE GENOMIC DNA]</scope>
    <source>
        <strain evidence="3 4">CBS 83171</strain>
    </source>
</reference>
<feature type="region of interest" description="Disordered" evidence="1">
    <location>
        <begin position="126"/>
        <end position="148"/>
    </location>
</feature>
<feature type="compositionally biased region" description="Basic residues" evidence="1">
    <location>
        <begin position="187"/>
        <end position="216"/>
    </location>
</feature>
<proteinExistence type="predicted"/>
<feature type="region of interest" description="Disordered" evidence="1">
    <location>
        <begin position="164"/>
        <end position="228"/>
    </location>
</feature>
<evidence type="ECO:0000313" key="4">
    <source>
        <dbReference type="Proteomes" id="UP001446871"/>
    </source>
</evidence>
<gene>
    <name evidence="3" type="ORF">PG996_004518</name>
</gene>
<dbReference type="InterPro" id="IPR016864">
    <property type="entry name" value="UCP028035"/>
</dbReference>
<dbReference type="Pfam" id="PF20253">
    <property type="entry name" value="DUF6604"/>
    <property type="match status" value="1"/>
</dbReference>
<accession>A0ABR1W851</accession>
<evidence type="ECO:0000256" key="1">
    <source>
        <dbReference type="SAM" id="MobiDB-lite"/>
    </source>
</evidence>
<dbReference type="InterPro" id="IPR046539">
    <property type="entry name" value="DUF6604"/>
</dbReference>
<evidence type="ECO:0000259" key="2">
    <source>
        <dbReference type="Pfam" id="PF20253"/>
    </source>
</evidence>
<sequence>MAAPNLYKLYKRDTKHLLYWLIKASNNVIRSLKDAPASLKLNTDGKTTVAGILAMAYLVGEHMKRSDIPDVIFYLFQAVIRARTITHEAFSRIDPDAIRPDANIQKKNAAHKHFIKVLSESLEALGGPTTSEKHKNTTDSAQQPAQGDLDELVRFANKFRALSTDDDDNAQHDIGTDSEPDDTVRQAPKKHKKTSKGRKSTKAKGKTRKSQKKGQQKHTTSTPSPDQVDLEDCCIIEDDDSYNPDYCMAILALVQEWIHLRGLLQSNWCVSSYDGANSAVAAGTTRIAFVQFRRSEAALAIDFPRHDDYYTILNRVTGGDHEQKDMPMEFSLFDRYGKAETHTVLVDVKEQLLIHTYQDLMDFLIDFQKTRSGKPTKSMLARIRNCDPGYNLQQASPAQRVEWRRSYIINWLYDLVNVYSAPATPGSGSLAGRDINDGADWSASGTWSHHRGIFGLNEFAAEITSLAMQKPGSDVRHKIMSHHVFELQCIVDSYTVSRGWVISFLHGHRPRNPPVAFSSKPLKQVSGKDHTPDDEPIRHEGFLNLLEWVQDDFIEQLGGPKHLDGLASTAPSRFPKSQTNGLWEFSPFLCGAGLLEGLEISHGLGRRLWDDLAEPILFLHIYNLLLNTGYLKERIDFYTELARWFFPEFWKNGSTPQTELPRALLAHLDTHGGKVPMQRRPTKRAAVKPASEIYRMALHSSSHRRIKTSSTLSMWRRAEWNPNRITDEEAQVFTYLFGMRLSQTKHEIDLLSGETRLQNTPFVSMAEKNHIRGREGLMKQACRLRKTYIEDANPSIEGLPFDPQSGSMIPRLSKSLCPDHPDIFALPISSMQLLGMMEFDLRKDIHGGRPLSGLNLVRLAVHFISAFKNIVESLREQRNPTYIRVYEADEPWDRPKPVMLTYFALRQFDKQCLRTMAEVLENSRPEMNDFVYFEDVRDMSNPNWDNISASSCNMM</sequence>